<evidence type="ECO:0000256" key="3">
    <source>
        <dbReference type="ARBA" id="ARBA00022630"/>
    </source>
</evidence>
<dbReference type="InterPro" id="IPR042568">
    <property type="entry name" value="QSOX_FAD-bd_sf"/>
</dbReference>
<evidence type="ECO:0000256" key="9">
    <source>
        <dbReference type="ARBA" id="ARBA00048864"/>
    </source>
</evidence>
<dbReference type="Pfam" id="PF00085">
    <property type="entry name" value="Thioredoxin"/>
    <property type="match status" value="1"/>
</dbReference>
<dbReference type="EC" id="1.8.3.2" evidence="10"/>
<dbReference type="GO" id="GO:0000139">
    <property type="term" value="C:Golgi membrane"/>
    <property type="evidence" value="ECO:0007669"/>
    <property type="project" value="TreeGrafter"/>
</dbReference>
<feature type="chain" id="PRO_5044190305" description="Sulfhydryl oxidase" evidence="11">
    <location>
        <begin position="27"/>
        <end position="550"/>
    </location>
</feature>
<protein>
    <recommendedName>
        <fullName evidence="10">Sulfhydryl oxidase</fullName>
        <ecNumber evidence="10">1.8.3.2</ecNumber>
    </recommendedName>
</protein>
<evidence type="ECO:0000313" key="15">
    <source>
        <dbReference type="RefSeq" id="XP_036673116.2"/>
    </source>
</evidence>
<dbReference type="GO" id="GO:0016971">
    <property type="term" value="F:flavin-dependent sulfhydryl oxidase activity"/>
    <property type="evidence" value="ECO:0007669"/>
    <property type="project" value="InterPro"/>
</dbReference>
<comment type="similarity">
    <text evidence="2">Belongs to the quiescin-sulfhydryl oxidase (QSOX) family.</text>
</comment>
<feature type="domain" description="Thioredoxin" evidence="13">
    <location>
        <begin position="32"/>
        <end position="152"/>
    </location>
</feature>
<keyword evidence="8" id="KW-0325">Glycoprotein</keyword>
<dbReference type="GeneID" id="108016172"/>
<evidence type="ECO:0000256" key="8">
    <source>
        <dbReference type="ARBA" id="ARBA00023180"/>
    </source>
</evidence>
<evidence type="ECO:0000256" key="5">
    <source>
        <dbReference type="ARBA" id="ARBA00022827"/>
    </source>
</evidence>
<dbReference type="InterPro" id="IPR036774">
    <property type="entry name" value="ERV/ALR_sulphydryl_oxid_sf"/>
</dbReference>
<feature type="domain" description="ERV/ALR sulfhydryl oxidase" evidence="12">
    <location>
        <begin position="403"/>
        <end position="506"/>
    </location>
</feature>
<proteinExistence type="inferred from homology"/>
<dbReference type="PANTHER" id="PTHR22897:SF8">
    <property type="entry name" value="SULFHYDRYL OXIDASE"/>
    <property type="match status" value="1"/>
</dbReference>
<dbReference type="SUPFAM" id="SSF52833">
    <property type="entry name" value="Thioredoxin-like"/>
    <property type="match status" value="1"/>
</dbReference>
<sequence length="550" mass="62573">MLRLLGLSYGKILLFTLIIQGTLLRAEKETLYSKYDNVHMVTGTTLQGSLTDPALGKLVQFMNIFCGHCRRFAPTFKKMAIGLQKWNRVLRIYAVDCAEEVNVRLCRDFAIKSTPTLRYYPSKFLKSQMDLGTDIGTTDPEKIVKLLTGYLAKNDYSGTKQLKPIFEPIQSTENVSTIFDRFGHKLPYILLVLQPQNSWIGIQTILDLLPYPDVGVRILNDAQLFTNFGLQSSDQKISLLDGTGKVEPLTPANESSSAYVASVEEFLGQKGHTSIPRLPTTISPKEILPMGLDAVILKSMIVSPPTVYQADLEQAIDQLIHIEIPKTPLIKGESLMVLRLLIKLFQRFNPLNKDGRQLMDRLVNHLFLVNEITGDEFLTVVNNIEKSPGRIFRGKRYVGCIGSKPFTRGITCSFWILFHYLTVMSAKSPDAFPPGTVIKSLYGFAKYFFGCTDCSQHFQKMARRRKIRSVKKHDKEILWLWEAHNEVNKRLSGDPTEDPMFLKVQFPLKKHCSACYKSNRWNSAQVLKYLKRIYNLESVSFYGLPTFNRS</sequence>
<dbReference type="InterPro" id="IPR017905">
    <property type="entry name" value="ERV/ALR_sulphydryl_oxidase"/>
</dbReference>
<dbReference type="Gene3D" id="1.20.120.1960">
    <property type="entry name" value="QSOX sulfhydryl oxidase domain"/>
    <property type="match status" value="1"/>
</dbReference>
<dbReference type="InterPro" id="IPR013766">
    <property type="entry name" value="Thioredoxin_domain"/>
</dbReference>
<reference evidence="15" key="1">
    <citation type="submission" date="2025-08" db="UniProtKB">
        <authorList>
            <consortium name="RefSeq"/>
        </authorList>
    </citation>
    <scope>IDENTIFICATION</scope>
</reference>
<dbReference type="FunFam" id="3.40.30.10:FF:000347">
    <property type="entry name" value="Sulfhydryl oxidase"/>
    <property type="match status" value="1"/>
</dbReference>
<dbReference type="CTD" id="42582"/>
<evidence type="ECO:0000259" key="13">
    <source>
        <dbReference type="PROSITE" id="PS51352"/>
    </source>
</evidence>
<dbReference type="Pfam" id="PF04777">
    <property type="entry name" value="Evr1_Alr"/>
    <property type="match status" value="1"/>
</dbReference>
<evidence type="ECO:0000256" key="2">
    <source>
        <dbReference type="ARBA" id="ARBA00006041"/>
    </source>
</evidence>
<evidence type="ECO:0000256" key="6">
    <source>
        <dbReference type="ARBA" id="ARBA00023002"/>
    </source>
</evidence>
<organism evidence="14 15">
    <name type="scientific">Drosophila suzukii</name>
    <name type="common">Spotted-wing drosophila fruit fly</name>
    <dbReference type="NCBI Taxonomy" id="28584"/>
    <lineage>
        <taxon>Eukaryota</taxon>
        <taxon>Metazoa</taxon>
        <taxon>Ecdysozoa</taxon>
        <taxon>Arthropoda</taxon>
        <taxon>Hexapoda</taxon>
        <taxon>Insecta</taxon>
        <taxon>Pterygota</taxon>
        <taxon>Neoptera</taxon>
        <taxon>Endopterygota</taxon>
        <taxon>Diptera</taxon>
        <taxon>Brachycera</taxon>
        <taxon>Muscomorpha</taxon>
        <taxon>Ephydroidea</taxon>
        <taxon>Drosophilidae</taxon>
        <taxon>Drosophila</taxon>
        <taxon>Sophophora</taxon>
    </lineage>
</organism>
<dbReference type="AlphaFoldDB" id="A0AB40A7P0"/>
<dbReference type="InterPro" id="IPR039798">
    <property type="entry name" value="Sulfhydryl_oxidase"/>
</dbReference>
<evidence type="ECO:0000256" key="4">
    <source>
        <dbReference type="ARBA" id="ARBA00022729"/>
    </source>
</evidence>
<dbReference type="PROSITE" id="PS51324">
    <property type="entry name" value="ERV_ALR"/>
    <property type="match status" value="1"/>
</dbReference>
<evidence type="ECO:0000256" key="1">
    <source>
        <dbReference type="ARBA" id="ARBA00001974"/>
    </source>
</evidence>
<comment type="catalytic activity">
    <reaction evidence="9 10">
        <text>2 R'C(R)SH + O2 = R'C(R)S-S(R)CR' + H2O2</text>
        <dbReference type="Rhea" id="RHEA:17357"/>
        <dbReference type="ChEBI" id="CHEBI:15379"/>
        <dbReference type="ChEBI" id="CHEBI:16240"/>
        <dbReference type="ChEBI" id="CHEBI:16520"/>
        <dbReference type="ChEBI" id="CHEBI:17412"/>
        <dbReference type="EC" id="1.8.3.2"/>
    </reaction>
</comment>
<comment type="cofactor">
    <cofactor evidence="1 10">
        <name>FAD</name>
        <dbReference type="ChEBI" id="CHEBI:57692"/>
    </cofactor>
</comment>
<keyword evidence="6 10" id="KW-0560">Oxidoreductase</keyword>
<evidence type="ECO:0000256" key="10">
    <source>
        <dbReference type="RuleBase" id="RU371123"/>
    </source>
</evidence>
<keyword evidence="7" id="KW-1015">Disulfide bond</keyword>
<keyword evidence="3 10" id="KW-0285">Flavoprotein</keyword>
<evidence type="ECO:0000256" key="11">
    <source>
        <dbReference type="SAM" id="SignalP"/>
    </source>
</evidence>
<keyword evidence="14" id="KW-1185">Reference proteome</keyword>
<dbReference type="GO" id="GO:0003756">
    <property type="term" value="F:protein disulfide isomerase activity"/>
    <property type="evidence" value="ECO:0007669"/>
    <property type="project" value="TreeGrafter"/>
</dbReference>
<dbReference type="InterPro" id="IPR040986">
    <property type="entry name" value="QSOX_FAD-bd_dom"/>
</dbReference>
<evidence type="ECO:0000259" key="12">
    <source>
        <dbReference type="PROSITE" id="PS51324"/>
    </source>
</evidence>
<accession>A0AB40A7P0</accession>
<keyword evidence="5 10" id="KW-0274">FAD</keyword>
<dbReference type="Gene3D" id="3.40.30.10">
    <property type="entry name" value="Glutaredoxin"/>
    <property type="match status" value="2"/>
</dbReference>
<dbReference type="Gene3D" id="1.20.120.310">
    <property type="entry name" value="ERV/ALR sulfhydryl oxidase domain"/>
    <property type="match status" value="1"/>
</dbReference>
<dbReference type="Proteomes" id="UP001652628">
    <property type="component" value="Chromosome 3"/>
</dbReference>
<evidence type="ECO:0000256" key="7">
    <source>
        <dbReference type="ARBA" id="ARBA00023157"/>
    </source>
</evidence>
<keyword evidence="4 11" id="KW-0732">Signal</keyword>
<dbReference type="InterPro" id="IPR036249">
    <property type="entry name" value="Thioredoxin-like_sf"/>
</dbReference>
<feature type="signal peptide" evidence="11">
    <location>
        <begin position="1"/>
        <end position="26"/>
    </location>
</feature>
<dbReference type="PROSITE" id="PS51352">
    <property type="entry name" value="THIOREDOXIN_2"/>
    <property type="match status" value="1"/>
</dbReference>
<dbReference type="RefSeq" id="XP_036673116.2">
    <property type="nucleotide sequence ID" value="XM_036817221.3"/>
</dbReference>
<dbReference type="Pfam" id="PF18371">
    <property type="entry name" value="FAD_SOX"/>
    <property type="match status" value="1"/>
</dbReference>
<dbReference type="GO" id="GO:0006457">
    <property type="term" value="P:protein folding"/>
    <property type="evidence" value="ECO:0007669"/>
    <property type="project" value="TreeGrafter"/>
</dbReference>
<gene>
    <name evidence="15" type="primary">Qsox3</name>
</gene>
<evidence type="ECO:0000313" key="14">
    <source>
        <dbReference type="Proteomes" id="UP001652628"/>
    </source>
</evidence>
<dbReference type="SUPFAM" id="SSF69000">
    <property type="entry name" value="FAD-dependent thiol oxidase"/>
    <property type="match status" value="1"/>
</dbReference>
<dbReference type="PANTHER" id="PTHR22897">
    <property type="entry name" value="QUIESCIN Q6-RELATED SULFHYDRYL OXIDASE"/>
    <property type="match status" value="1"/>
</dbReference>
<dbReference type="GO" id="GO:0005615">
    <property type="term" value="C:extracellular space"/>
    <property type="evidence" value="ECO:0007669"/>
    <property type="project" value="TreeGrafter"/>
</dbReference>
<name>A0AB40A7P0_DROSZ</name>